<dbReference type="AlphaFoldDB" id="A0A109MS52"/>
<dbReference type="GO" id="GO:0000270">
    <property type="term" value="P:peptidoglycan metabolic process"/>
    <property type="evidence" value="ECO:0007669"/>
    <property type="project" value="TreeGrafter"/>
</dbReference>
<keyword evidence="1" id="KW-0472">Membrane</keyword>
<evidence type="ECO:0000313" key="3">
    <source>
        <dbReference type="EMBL" id="KWW11136.1"/>
    </source>
</evidence>
<evidence type="ECO:0000313" key="4">
    <source>
        <dbReference type="Proteomes" id="UP000064189"/>
    </source>
</evidence>
<dbReference type="EMBL" id="LNNH01000056">
    <property type="protein sequence ID" value="KWW11136.1"/>
    <property type="molecule type" value="Genomic_DNA"/>
</dbReference>
<feature type="domain" description="DUF218" evidence="2">
    <location>
        <begin position="52"/>
        <end position="192"/>
    </location>
</feature>
<dbReference type="Proteomes" id="UP000064189">
    <property type="component" value="Unassembled WGS sequence"/>
</dbReference>
<keyword evidence="1" id="KW-0812">Transmembrane</keyword>
<dbReference type="PANTHER" id="PTHR30336:SF4">
    <property type="entry name" value="ENVELOPE BIOGENESIS FACTOR ELYC"/>
    <property type="match status" value="1"/>
</dbReference>
<dbReference type="GO" id="GO:0005886">
    <property type="term" value="C:plasma membrane"/>
    <property type="evidence" value="ECO:0007669"/>
    <property type="project" value="TreeGrafter"/>
</dbReference>
<evidence type="ECO:0000259" key="2">
    <source>
        <dbReference type="Pfam" id="PF02698"/>
    </source>
</evidence>
<sequence length="205" mass="22800">MLYNERKSKRSKAVKKAVKSLIIVAVLVMVYFGFLHLKIQESKHQDIPEGADYLIILGARVKGSVPSLSLQYRIDKASEYLLANKQTVAIVSGGKGPGEDISEAQAMQRGLIEKGIEGTRIIMEDKSTTTYENIVFSKEFIPDQASPGVIVSNDFHIYRAVAIATKEGLNIKGIPAKTPKVSVPKSYFREYLAITKYYLTELIRS</sequence>
<dbReference type="InterPro" id="IPR051599">
    <property type="entry name" value="Cell_Envelope_Assoc"/>
</dbReference>
<dbReference type="Gene3D" id="3.40.50.620">
    <property type="entry name" value="HUPs"/>
    <property type="match status" value="1"/>
</dbReference>
<dbReference type="Pfam" id="PF02698">
    <property type="entry name" value="DUF218"/>
    <property type="match status" value="1"/>
</dbReference>
<comment type="caution">
    <text evidence="3">The sequence shown here is derived from an EMBL/GenBank/DDBJ whole genome shotgun (WGS) entry which is preliminary data.</text>
</comment>
<evidence type="ECO:0000256" key="1">
    <source>
        <dbReference type="SAM" id="Phobius"/>
    </source>
</evidence>
<dbReference type="RefSeq" id="WP_061144448.1">
    <property type="nucleotide sequence ID" value="NZ_LNNH01000056.1"/>
</dbReference>
<dbReference type="InterPro" id="IPR003848">
    <property type="entry name" value="DUF218"/>
</dbReference>
<reference evidence="3 4" key="1">
    <citation type="submission" date="2015-11" db="EMBL/GenBank/DDBJ databases">
        <title>Genome Sequence of Bacillus simplex strain VanAntwerpen2.</title>
        <authorList>
            <person name="Couger M.B."/>
        </authorList>
    </citation>
    <scope>NUCLEOTIDE SEQUENCE [LARGE SCALE GENOMIC DNA]</scope>
    <source>
        <strain evidence="3 4">VanAntwerpen02</strain>
    </source>
</reference>
<name>A0A109MS52_9BACI</name>
<dbReference type="CDD" id="cd06259">
    <property type="entry name" value="YdcF-like"/>
    <property type="match status" value="1"/>
</dbReference>
<dbReference type="GO" id="GO:0043164">
    <property type="term" value="P:Gram-negative-bacterium-type cell wall biogenesis"/>
    <property type="evidence" value="ECO:0007669"/>
    <property type="project" value="TreeGrafter"/>
</dbReference>
<keyword evidence="4" id="KW-1185">Reference proteome</keyword>
<protein>
    <submittedName>
        <fullName evidence="3">Cytoplasmic protein</fullName>
    </submittedName>
</protein>
<proteinExistence type="predicted"/>
<dbReference type="InterPro" id="IPR014729">
    <property type="entry name" value="Rossmann-like_a/b/a_fold"/>
</dbReference>
<organism evidence="3 4">
    <name type="scientific">Peribacillus simplex</name>
    <dbReference type="NCBI Taxonomy" id="1478"/>
    <lineage>
        <taxon>Bacteria</taxon>
        <taxon>Bacillati</taxon>
        <taxon>Bacillota</taxon>
        <taxon>Bacilli</taxon>
        <taxon>Bacillales</taxon>
        <taxon>Bacillaceae</taxon>
        <taxon>Peribacillus</taxon>
    </lineage>
</organism>
<gene>
    <name evidence="3" type="ORF">AS888_02875</name>
</gene>
<dbReference type="PANTHER" id="PTHR30336">
    <property type="entry name" value="INNER MEMBRANE PROTEIN, PROBABLE PERMEASE"/>
    <property type="match status" value="1"/>
</dbReference>
<keyword evidence="1" id="KW-1133">Transmembrane helix</keyword>
<accession>A0A109MS52</accession>
<feature type="transmembrane region" description="Helical" evidence="1">
    <location>
        <begin position="21"/>
        <end position="39"/>
    </location>
</feature>